<dbReference type="EMBL" id="BKCJ010541118">
    <property type="protein sequence ID" value="GFB04937.1"/>
    <property type="molecule type" value="Genomic_DNA"/>
</dbReference>
<evidence type="ECO:0000256" key="1">
    <source>
        <dbReference type="SAM" id="MobiDB-lite"/>
    </source>
</evidence>
<feature type="non-terminal residue" evidence="2">
    <location>
        <position position="1"/>
    </location>
</feature>
<feature type="region of interest" description="Disordered" evidence="1">
    <location>
        <begin position="1"/>
        <end position="42"/>
    </location>
</feature>
<accession>A0A699KT05</accession>
<organism evidence="2">
    <name type="scientific">Tanacetum cinerariifolium</name>
    <name type="common">Dalmatian daisy</name>
    <name type="synonym">Chrysanthemum cinerariifolium</name>
    <dbReference type="NCBI Taxonomy" id="118510"/>
    <lineage>
        <taxon>Eukaryota</taxon>
        <taxon>Viridiplantae</taxon>
        <taxon>Streptophyta</taxon>
        <taxon>Embryophyta</taxon>
        <taxon>Tracheophyta</taxon>
        <taxon>Spermatophyta</taxon>
        <taxon>Magnoliopsida</taxon>
        <taxon>eudicotyledons</taxon>
        <taxon>Gunneridae</taxon>
        <taxon>Pentapetalae</taxon>
        <taxon>asterids</taxon>
        <taxon>campanulids</taxon>
        <taxon>Asterales</taxon>
        <taxon>Asteraceae</taxon>
        <taxon>Asteroideae</taxon>
        <taxon>Anthemideae</taxon>
        <taxon>Anthemidinae</taxon>
        <taxon>Tanacetum</taxon>
    </lineage>
</organism>
<feature type="compositionally biased region" description="Basic residues" evidence="1">
    <location>
        <begin position="1"/>
        <end position="12"/>
    </location>
</feature>
<protein>
    <submittedName>
        <fullName evidence="2">Uncharacterized protein</fullName>
    </submittedName>
</protein>
<proteinExistence type="predicted"/>
<comment type="caution">
    <text evidence="2">The sequence shown here is derived from an EMBL/GenBank/DDBJ whole genome shotgun (WGS) entry which is preliminary data.</text>
</comment>
<dbReference type="AlphaFoldDB" id="A0A699KT05"/>
<feature type="compositionally biased region" description="Polar residues" evidence="1">
    <location>
        <begin position="33"/>
        <end position="42"/>
    </location>
</feature>
<sequence>IVYQARKVRPNKTPRDSKASHNFQEFQKERENTVITNLKNRL</sequence>
<evidence type="ECO:0000313" key="2">
    <source>
        <dbReference type="EMBL" id="GFB04937.1"/>
    </source>
</evidence>
<reference evidence="2" key="1">
    <citation type="journal article" date="2019" name="Sci. Rep.">
        <title>Draft genome of Tanacetum cinerariifolium, the natural source of mosquito coil.</title>
        <authorList>
            <person name="Yamashiro T."/>
            <person name="Shiraishi A."/>
            <person name="Satake H."/>
            <person name="Nakayama K."/>
        </authorList>
    </citation>
    <scope>NUCLEOTIDE SEQUENCE</scope>
</reference>
<gene>
    <name evidence="2" type="ORF">Tci_676908</name>
</gene>
<name>A0A699KT05_TANCI</name>